<evidence type="ECO:0000256" key="1">
    <source>
        <dbReference type="ARBA" id="ARBA00004651"/>
    </source>
</evidence>
<evidence type="ECO:0000256" key="6">
    <source>
        <dbReference type="ARBA" id="ARBA00022989"/>
    </source>
</evidence>
<dbReference type="KEGG" id="zdf:AN401_14920"/>
<evidence type="ECO:0000256" key="8">
    <source>
        <dbReference type="SAM" id="Phobius"/>
    </source>
</evidence>
<dbReference type="EMBL" id="CP012621">
    <property type="protein sequence ID" value="ATG74991.1"/>
    <property type="molecule type" value="Genomic_DNA"/>
</dbReference>
<keyword evidence="5 8" id="KW-0812">Transmembrane</keyword>
<dbReference type="PANTHER" id="PTHR34702">
    <property type="entry name" value="NA(+)/H(+) ANTIPORTER SUBUNIT F1"/>
    <property type="match status" value="1"/>
</dbReference>
<gene>
    <name evidence="9" type="ORF">AN401_14920</name>
</gene>
<dbReference type="GO" id="GO:0015385">
    <property type="term" value="F:sodium:proton antiporter activity"/>
    <property type="evidence" value="ECO:0007669"/>
    <property type="project" value="TreeGrafter"/>
</dbReference>
<dbReference type="AlphaFoldDB" id="A0A291HSF2"/>
<organism evidence="9 10">
    <name type="scientific">Zobellella denitrificans</name>
    <dbReference type="NCBI Taxonomy" id="347534"/>
    <lineage>
        <taxon>Bacteria</taxon>
        <taxon>Pseudomonadati</taxon>
        <taxon>Pseudomonadota</taxon>
        <taxon>Gammaproteobacteria</taxon>
        <taxon>Aeromonadales</taxon>
        <taxon>Aeromonadaceae</taxon>
        <taxon>Zobellella</taxon>
    </lineage>
</organism>
<evidence type="ECO:0000256" key="7">
    <source>
        <dbReference type="ARBA" id="ARBA00023136"/>
    </source>
</evidence>
<keyword evidence="6 8" id="KW-1133">Transmembrane helix</keyword>
<evidence type="ECO:0000256" key="4">
    <source>
        <dbReference type="ARBA" id="ARBA00022475"/>
    </source>
</evidence>
<dbReference type="InterPro" id="IPR007208">
    <property type="entry name" value="MrpF/PhaF-like"/>
</dbReference>
<evidence type="ECO:0000256" key="5">
    <source>
        <dbReference type="ARBA" id="ARBA00022692"/>
    </source>
</evidence>
<reference evidence="10" key="1">
    <citation type="submission" date="2015-09" db="EMBL/GenBank/DDBJ databases">
        <authorList>
            <person name="Shao Z."/>
            <person name="Wang L."/>
        </authorList>
    </citation>
    <scope>NUCLEOTIDE SEQUENCE [LARGE SCALE GENOMIC DNA]</scope>
    <source>
        <strain evidence="10">F13-1</strain>
    </source>
</reference>
<dbReference type="RefSeq" id="WP_096779809.1">
    <property type="nucleotide sequence ID" value="NZ_CP012621.1"/>
</dbReference>
<dbReference type="Proteomes" id="UP000217763">
    <property type="component" value="Chromosome"/>
</dbReference>
<dbReference type="GO" id="GO:0005886">
    <property type="term" value="C:plasma membrane"/>
    <property type="evidence" value="ECO:0007669"/>
    <property type="project" value="UniProtKB-SubCell"/>
</dbReference>
<keyword evidence="7 8" id="KW-0472">Membrane</keyword>
<sequence length="99" mass="10383">MAAVLSLVAGLLLLSLLLGLWRVWWGPAAADRMLAAQLFGTTGIGLLLVLAEAMNEPALRDVALVLAVLAILATVAFVTRVVRIDRARTGKGGNDHDAP</sequence>
<proteinExistence type="inferred from homology"/>
<comment type="subcellular location">
    <subcellularLocation>
        <location evidence="1">Cell membrane</location>
        <topology evidence="1">Multi-pass membrane protein</topology>
    </subcellularLocation>
</comment>
<evidence type="ECO:0000256" key="2">
    <source>
        <dbReference type="ARBA" id="ARBA00009212"/>
    </source>
</evidence>
<dbReference type="Pfam" id="PF04066">
    <property type="entry name" value="MrpF_PhaF"/>
    <property type="match status" value="1"/>
</dbReference>
<feature type="transmembrane region" description="Helical" evidence="8">
    <location>
        <begin position="62"/>
        <end position="82"/>
    </location>
</feature>
<name>A0A291HSF2_9GAMM</name>
<evidence type="ECO:0008006" key="11">
    <source>
        <dbReference type="Google" id="ProtNLM"/>
    </source>
</evidence>
<evidence type="ECO:0000313" key="10">
    <source>
        <dbReference type="Proteomes" id="UP000217763"/>
    </source>
</evidence>
<accession>A0A291HSF2</accession>
<comment type="similarity">
    <text evidence="2">Belongs to the CPA3 antiporters (TC 2.A.63) subunit F family.</text>
</comment>
<evidence type="ECO:0000313" key="9">
    <source>
        <dbReference type="EMBL" id="ATG74991.1"/>
    </source>
</evidence>
<keyword evidence="3" id="KW-0813">Transport</keyword>
<keyword evidence="4" id="KW-1003">Cell membrane</keyword>
<protein>
    <recommendedName>
        <fullName evidence="11">PH regulation protein F</fullName>
    </recommendedName>
</protein>
<evidence type="ECO:0000256" key="3">
    <source>
        <dbReference type="ARBA" id="ARBA00022448"/>
    </source>
</evidence>
<dbReference type="PANTHER" id="PTHR34702:SF1">
    <property type="entry name" value="NA(+)_H(+) ANTIPORTER SUBUNIT F"/>
    <property type="match status" value="1"/>
</dbReference>
<feature type="transmembrane region" description="Helical" evidence="8">
    <location>
        <begin position="29"/>
        <end position="50"/>
    </location>
</feature>
<keyword evidence="10" id="KW-1185">Reference proteome</keyword>